<feature type="chain" id="PRO_5012554234" description="Lipoprotein" evidence="1">
    <location>
        <begin position="18"/>
        <end position="101"/>
    </location>
</feature>
<sequence length="101" mass="10859">MKALIVIFLLFSFSATAADCVKVKSNGVLAISNQPVDACPSGLIILTKSDYDAISLEAIVAVLKDLFEFSIEDFAYFNAICLIGFITGHSLGRVNRILGKT</sequence>
<evidence type="ECO:0000256" key="1">
    <source>
        <dbReference type="SAM" id="SignalP"/>
    </source>
</evidence>
<feature type="signal peptide" evidence="1">
    <location>
        <begin position="1"/>
        <end position="17"/>
    </location>
</feature>
<accession>A0A1Y5EPX7</accession>
<comment type="caution">
    <text evidence="2">The sequence shown here is derived from an EMBL/GenBank/DDBJ whole genome shotgun (WGS) entry which is preliminary data.</text>
</comment>
<protein>
    <recommendedName>
        <fullName evidence="4">Lipoprotein</fullName>
    </recommendedName>
</protein>
<dbReference type="EMBL" id="MAAF01000036">
    <property type="protein sequence ID" value="OUR82687.1"/>
    <property type="molecule type" value="Genomic_DNA"/>
</dbReference>
<dbReference type="Proteomes" id="UP000243053">
    <property type="component" value="Unassembled WGS sequence"/>
</dbReference>
<evidence type="ECO:0008006" key="4">
    <source>
        <dbReference type="Google" id="ProtNLM"/>
    </source>
</evidence>
<evidence type="ECO:0000313" key="2">
    <source>
        <dbReference type="EMBL" id="OUR82687.1"/>
    </source>
</evidence>
<gene>
    <name evidence="2" type="ORF">A9Q75_05195</name>
</gene>
<evidence type="ECO:0000313" key="3">
    <source>
        <dbReference type="Proteomes" id="UP000243053"/>
    </source>
</evidence>
<proteinExistence type="predicted"/>
<name>A0A1Y5EPX7_COLPS</name>
<organism evidence="2 3">
    <name type="scientific">Colwellia psychrerythraea</name>
    <name type="common">Vibrio psychroerythus</name>
    <dbReference type="NCBI Taxonomy" id="28229"/>
    <lineage>
        <taxon>Bacteria</taxon>
        <taxon>Pseudomonadati</taxon>
        <taxon>Pseudomonadota</taxon>
        <taxon>Gammaproteobacteria</taxon>
        <taxon>Alteromonadales</taxon>
        <taxon>Colwelliaceae</taxon>
        <taxon>Colwellia</taxon>
    </lineage>
</organism>
<keyword evidence="1" id="KW-0732">Signal</keyword>
<dbReference type="AlphaFoldDB" id="A0A1Y5EPX7"/>
<reference evidence="3" key="1">
    <citation type="journal article" date="2017" name="Proc. Natl. Acad. Sci. U.S.A.">
        <title>Simulation of Deepwater Horizon oil plume reveals substrate specialization within a complex community of hydrocarbon degraders.</title>
        <authorList>
            <person name="Hu P."/>
            <person name="Dubinsky E.A."/>
            <person name="Probst A.J."/>
            <person name="Wang J."/>
            <person name="Sieber C.M.K."/>
            <person name="Tom L.M."/>
            <person name="Gardinali P."/>
            <person name="Banfield J.F."/>
            <person name="Atlas R.M."/>
            <person name="Andersen G.L."/>
        </authorList>
    </citation>
    <scope>NUCLEOTIDE SEQUENCE [LARGE SCALE GENOMIC DNA]</scope>
</reference>